<comment type="caution">
    <text evidence="1">The sequence shown here is derived from an EMBL/GenBank/DDBJ whole genome shotgun (WGS) entry which is preliminary data.</text>
</comment>
<evidence type="ECO:0000313" key="2">
    <source>
        <dbReference type="Proteomes" id="UP000475862"/>
    </source>
</evidence>
<accession>A0A6G0STV8</accession>
<gene>
    <name evidence="1" type="ORF">AGLY_018018</name>
</gene>
<protein>
    <submittedName>
        <fullName evidence="1">Uncharacterized protein</fullName>
    </submittedName>
</protein>
<organism evidence="1 2">
    <name type="scientific">Aphis glycines</name>
    <name type="common">Soybean aphid</name>
    <dbReference type="NCBI Taxonomy" id="307491"/>
    <lineage>
        <taxon>Eukaryota</taxon>
        <taxon>Metazoa</taxon>
        <taxon>Ecdysozoa</taxon>
        <taxon>Arthropoda</taxon>
        <taxon>Hexapoda</taxon>
        <taxon>Insecta</taxon>
        <taxon>Pterygota</taxon>
        <taxon>Neoptera</taxon>
        <taxon>Paraneoptera</taxon>
        <taxon>Hemiptera</taxon>
        <taxon>Sternorrhyncha</taxon>
        <taxon>Aphidomorpha</taxon>
        <taxon>Aphidoidea</taxon>
        <taxon>Aphididae</taxon>
        <taxon>Aphidini</taxon>
        <taxon>Aphis</taxon>
        <taxon>Aphis</taxon>
    </lineage>
</organism>
<reference evidence="1 2" key="1">
    <citation type="submission" date="2019-08" db="EMBL/GenBank/DDBJ databases">
        <title>The genome of the soybean aphid Biotype 1, its phylome, world population structure and adaptation to the North American continent.</title>
        <authorList>
            <person name="Giordano R."/>
            <person name="Donthu R.K."/>
            <person name="Hernandez A.G."/>
            <person name="Wright C.L."/>
            <person name="Zimin A.V."/>
        </authorList>
    </citation>
    <scope>NUCLEOTIDE SEQUENCE [LARGE SCALE GENOMIC DNA]</scope>
    <source>
        <tissue evidence="1">Whole aphids</tissue>
    </source>
</reference>
<proteinExistence type="predicted"/>
<dbReference type="EMBL" id="VYZN01002662">
    <property type="protein sequence ID" value="KAE9521588.1"/>
    <property type="molecule type" value="Genomic_DNA"/>
</dbReference>
<dbReference type="AlphaFoldDB" id="A0A6G0STV8"/>
<keyword evidence="2" id="KW-1185">Reference proteome</keyword>
<name>A0A6G0STV8_APHGL</name>
<dbReference type="Proteomes" id="UP000475862">
    <property type="component" value="Unassembled WGS sequence"/>
</dbReference>
<evidence type="ECO:0000313" key="1">
    <source>
        <dbReference type="EMBL" id="KAE9521588.1"/>
    </source>
</evidence>
<sequence>MLKLSKAYKNCYFRKQENILDYTIHVKTKMVEICRNEFNFTSKNSFNTYVSLQCFIFSLGHFLSESVRRLSYVIILTVIKQTSSTGNSLRASYRGPCDNSQISYHGFLMEVLYPMTIFSRCCIMIAKRGRRSDTIYHRLLFEMLTDALQMEELFKEPNNFLKIIYFLSPCSKSTDNLNIKNIKQSVLINWLTTPDDWMHKLEISLVFVVFFVYDLTALNKDSHCLMTVASLFCQSF</sequence>